<comment type="caution">
    <text evidence="1">The sequence shown here is derived from an EMBL/GenBank/DDBJ whole genome shotgun (WGS) entry which is preliminary data.</text>
</comment>
<evidence type="ECO:0000313" key="1">
    <source>
        <dbReference type="EMBL" id="TDD65046.1"/>
    </source>
</evidence>
<organism evidence="1 2">
    <name type="scientific">Actinomadura darangshiensis</name>
    <dbReference type="NCBI Taxonomy" id="705336"/>
    <lineage>
        <taxon>Bacteria</taxon>
        <taxon>Bacillati</taxon>
        <taxon>Actinomycetota</taxon>
        <taxon>Actinomycetes</taxon>
        <taxon>Streptosporangiales</taxon>
        <taxon>Thermomonosporaceae</taxon>
        <taxon>Actinomadura</taxon>
    </lineage>
</organism>
<proteinExistence type="predicted"/>
<gene>
    <name evidence="1" type="ORF">E1293_40785</name>
</gene>
<evidence type="ECO:0000313" key="2">
    <source>
        <dbReference type="Proteomes" id="UP000295578"/>
    </source>
</evidence>
<dbReference type="RefSeq" id="WP_132204476.1">
    <property type="nucleotide sequence ID" value="NZ_SMKY01000345.1"/>
</dbReference>
<dbReference type="Proteomes" id="UP000295578">
    <property type="component" value="Unassembled WGS sequence"/>
</dbReference>
<sequence>MRVAARVVALDLSAFFHLGQRRKRQLADMLKRAKSWKGADKEKNGYVFALSRYHTARAH</sequence>
<accession>A0A4R5A2K1</accession>
<name>A0A4R5A2K1_9ACTN</name>
<dbReference type="AlphaFoldDB" id="A0A4R5A2K1"/>
<reference evidence="1 2" key="1">
    <citation type="submission" date="2019-03" db="EMBL/GenBank/DDBJ databases">
        <title>Draft genome sequences of novel Actinobacteria.</title>
        <authorList>
            <person name="Sahin N."/>
            <person name="Ay H."/>
            <person name="Saygin H."/>
        </authorList>
    </citation>
    <scope>NUCLEOTIDE SEQUENCE [LARGE SCALE GENOMIC DNA]</scope>
    <source>
        <strain evidence="1 2">DSM 45941</strain>
    </source>
</reference>
<keyword evidence="2" id="KW-1185">Reference proteome</keyword>
<protein>
    <submittedName>
        <fullName evidence="1">Uncharacterized protein</fullName>
    </submittedName>
</protein>
<dbReference type="EMBL" id="SMKY01000345">
    <property type="protein sequence ID" value="TDD65046.1"/>
    <property type="molecule type" value="Genomic_DNA"/>
</dbReference>